<dbReference type="AlphaFoldDB" id="A0A1J5TAT2"/>
<feature type="non-terminal residue" evidence="1">
    <location>
        <position position="1043"/>
    </location>
</feature>
<organism evidence="1 2">
    <name type="scientific">Marine Group III euryarchaeote CG-Epi6</name>
    <dbReference type="NCBI Taxonomy" id="1889000"/>
    <lineage>
        <taxon>Archaea</taxon>
        <taxon>Methanobacteriati</taxon>
        <taxon>Thermoplasmatota</taxon>
        <taxon>Thermoplasmata</taxon>
        <taxon>Candidatus Thermoprofundales</taxon>
    </lineage>
</organism>
<protein>
    <submittedName>
        <fullName evidence="1">Uncharacterized protein</fullName>
    </submittedName>
</protein>
<dbReference type="SUPFAM" id="SSF63825">
    <property type="entry name" value="YWTD domain"/>
    <property type="match status" value="1"/>
</dbReference>
<gene>
    <name evidence="1" type="ORF">BEU03_02120</name>
</gene>
<dbReference type="InterPro" id="IPR015919">
    <property type="entry name" value="Cadherin-like_sf"/>
</dbReference>
<dbReference type="SUPFAM" id="SSF49313">
    <property type="entry name" value="Cadherin-like"/>
    <property type="match status" value="1"/>
</dbReference>
<evidence type="ECO:0000313" key="2">
    <source>
        <dbReference type="Proteomes" id="UP000183403"/>
    </source>
</evidence>
<evidence type="ECO:0000313" key="1">
    <source>
        <dbReference type="EMBL" id="OIR13344.1"/>
    </source>
</evidence>
<dbReference type="Gene3D" id="2.60.40.10">
    <property type="entry name" value="Immunoglobulins"/>
    <property type="match status" value="1"/>
</dbReference>
<dbReference type="InterPro" id="IPR030916">
    <property type="entry name" value="ELWxxDGT_rpt"/>
</dbReference>
<comment type="caution">
    <text evidence="1">The sequence shown here is derived from an EMBL/GenBank/DDBJ whole genome shotgun (WGS) entry which is preliminary data.</text>
</comment>
<dbReference type="Pfam" id="PF05345">
    <property type="entry name" value="He_PIG"/>
    <property type="match status" value="1"/>
</dbReference>
<sequence>MFSKRIISMLVVLSFISQALVVVDTDSYSSVVVEDSSILEELYGENGARTSPSNLSVPFTDFAGGTGSCSCMGGTTFTNGKIMIFGADSSNTTYGGYDKDFQLYVTDGTLTGTSMIKEINEGGIPVSQFNSGISHTWHNDVLYFALDDGIHGKEFWRTDGTEEGTYLVKDIREGEVGSEPSGFVVWKNHIYFKAMDSTTTGYELWKSDGSEDGTAMLKDIYPGDNWDESSNPGGFKEFKGKLYFSAEDEDHGRELWTTDGTEEGTVLFMDIDSREGSTGFEYSSSPSNFLIFNDFMYFSASNASGKELWKTDGTIEGTVLVKDIVPGTTGSGIRGIVASNLATSRLGYGKFAVMDDHFYFQVKTCSSEDCFNLWKSDGTEEGTVAVTSFEEGDDIQIYATYRGGYVVGESKIVFVVEHHEYDEELWITDGTPEGTHLVKDINVDDDGDGGNDGDSQITRIVAGSGDIFYFSANPGVVNEDALWRTDGTENGTYEVGSLPIKGISLSGVGYSNSGMTPFGNHLIFSGFVSSAGGACTVGCGEDFWILHNISSGFSPTPSYSVYTNEEIEPITFEVPNLQVSYNGNGTAWMVKDVKPGSSSGHPHDLTAVGNMLFFSAFLGDNTDNEELWKSDGTASGTVLVKDINSGSDSSSPEGLIAVGNTLYFTADDGTNGRELWKSDGTEAGTVMVKDINSGSGNSLPTYLTVFNNELYFSARDDGTHGFELWKSDGTASGTVMVKDIRVGGSSSSPQQLTVVGNTLFFTAHVDGNGRELWKSNGTESGTMMVKDINGVGAQSYVDYLTAFGNNLYFRADDGTSSSGNNGTELWKSDGTASGTVIVKDIYNGSADSNPEQLTVVGNTLFFSAKHLTANNIELWKSDGTDSGTVLVKEIYPGNVGSRPIHLTALGNTLYFSADDGTYGNELWKSDGTTSGTTIVQDICPGSSGYQAQYITPIGNTIFFKASTCGSGGVGHELWALDPANISFLEGTHWSISPSLPEGLALNSKTGEITGTPTETINWTDYKVTLTANDPDGDTYFYNGDGST</sequence>
<reference evidence="1 2" key="1">
    <citation type="submission" date="2016-08" db="EMBL/GenBank/DDBJ databases">
        <title>New Insights into Marine Group III Euryarchaeota, from dark to light.</title>
        <authorList>
            <person name="Haro-Moreno J.M."/>
            <person name="Rodriguez-Valera F."/>
            <person name="Lopez-Garcia P."/>
            <person name="Moreira D."/>
            <person name="Martin-Cuadrado A.B."/>
        </authorList>
    </citation>
    <scope>NUCLEOTIDE SEQUENCE [LARGE SCALE GENOMIC DNA]</scope>
    <source>
        <strain evidence="1">CG-Epi6</strain>
    </source>
</reference>
<dbReference type="Proteomes" id="UP000183403">
    <property type="component" value="Unassembled WGS sequence"/>
</dbReference>
<name>A0A1J5TAT2_9ARCH</name>
<dbReference type="GO" id="GO:0016020">
    <property type="term" value="C:membrane"/>
    <property type="evidence" value="ECO:0007669"/>
    <property type="project" value="InterPro"/>
</dbReference>
<accession>A0A1J5TAT2</accession>
<proteinExistence type="predicted"/>
<dbReference type="NCBIfam" id="TIGR04534">
    <property type="entry name" value="ELWxxDGT_rpt"/>
    <property type="match status" value="4"/>
</dbReference>
<dbReference type="InterPro" id="IPR013783">
    <property type="entry name" value="Ig-like_fold"/>
</dbReference>
<dbReference type="EMBL" id="MIYV01000009">
    <property type="protein sequence ID" value="OIR13344.1"/>
    <property type="molecule type" value="Genomic_DNA"/>
</dbReference>
<dbReference type="GO" id="GO:0005509">
    <property type="term" value="F:calcium ion binding"/>
    <property type="evidence" value="ECO:0007669"/>
    <property type="project" value="InterPro"/>
</dbReference>